<evidence type="ECO:0000313" key="2">
    <source>
        <dbReference type="EMBL" id="MBT1706457.1"/>
    </source>
</evidence>
<dbReference type="PROSITE" id="PS50042">
    <property type="entry name" value="CNMP_BINDING_3"/>
    <property type="match status" value="1"/>
</dbReference>
<dbReference type="RefSeq" id="WP_254157808.1">
    <property type="nucleotide sequence ID" value="NZ_JAHESD010000115.1"/>
</dbReference>
<dbReference type="CDD" id="cd00038">
    <property type="entry name" value="CAP_ED"/>
    <property type="match status" value="1"/>
</dbReference>
<dbReference type="Pfam" id="PF00027">
    <property type="entry name" value="cNMP_binding"/>
    <property type="match status" value="1"/>
</dbReference>
<dbReference type="Gene3D" id="2.60.120.10">
    <property type="entry name" value="Jelly Rolls"/>
    <property type="match status" value="1"/>
</dbReference>
<feature type="domain" description="Cyclic nucleotide-binding" evidence="1">
    <location>
        <begin position="13"/>
        <end position="117"/>
    </location>
</feature>
<dbReference type="SUPFAM" id="SSF51206">
    <property type="entry name" value="cAMP-binding domain-like"/>
    <property type="match status" value="1"/>
</dbReference>
<name>A0ABS5VYH5_9BACT</name>
<accession>A0ABS5VYH5</accession>
<comment type="caution">
    <text evidence="2">The sequence shown here is derived from an EMBL/GenBank/DDBJ whole genome shotgun (WGS) entry which is preliminary data.</text>
</comment>
<evidence type="ECO:0000259" key="1">
    <source>
        <dbReference type="PROSITE" id="PS50042"/>
    </source>
</evidence>
<dbReference type="InterPro" id="IPR000595">
    <property type="entry name" value="cNMP-bd_dom"/>
</dbReference>
<keyword evidence="3" id="KW-1185">Reference proteome</keyword>
<gene>
    <name evidence="2" type="ORF">KK060_24475</name>
</gene>
<protein>
    <submittedName>
        <fullName evidence="2">Crp/Fnr family transcriptional regulator</fullName>
    </submittedName>
</protein>
<dbReference type="InterPro" id="IPR014710">
    <property type="entry name" value="RmlC-like_jellyroll"/>
</dbReference>
<proteinExistence type="predicted"/>
<dbReference type="Proteomes" id="UP000772618">
    <property type="component" value="Unassembled WGS sequence"/>
</dbReference>
<sequence length="194" mass="22383">MEKKLKLYKFLNLFREIPESDFEVISKHCHIATFPTGTVLLEEGKVAKQLFFVLDGILKIKATTDKGIDVIHFFVKENKFCTILYSFLGGDMSRESIITAVDTELVVFSKQELELVFKQLPYFEGLIQTITHQTLLEKIKVRNSYMGEDATARYLKFITQQPEIMLRLPLSDVASYLGITQQSLSRIRRDISHL</sequence>
<reference evidence="2 3" key="1">
    <citation type="submission" date="2021-05" db="EMBL/GenBank/DDBJ databases">
        <title>A Polyphasic approach of four new species of the genus Ohtaekwangia: Ohtaekwangia histidinii sp. nov., Ohtaekwangia cretensis sp. nov., Ohtaekwangia indiensis sp. nov., Ohtaekwangia reichenbachii sp. nov. from diverse environment.</title>
        <authorList>
            <person name="Octaviana S."/>
        </authorList>
    </citation>
    <scope>NUCLEOTIDE SEQUENCE [LARGE SCALE GENOMIC DNA]</scope>
    <source>
        <strain evidence="2 3">PWU20</strain>
    </source>
</reference>
<evidence type="ECO:0000313" key="3">
    <source>
        <dbReference type="Proteomes" id="UP000772618"/>
    </source>
</evidence>
<dbReference type="EMBL" id="JAHESD010000115">
    <property type="protein sequence ID" value="MBT1706457.1"/>
    <property type="molecule type" value="Genomic_DNA"/>
</dbReference>
<organism evidence="2 3">
    <name type="scientific">Chryseosolibacter indicus</name>
    <dbReference type="NCBI Taxonomy" id="2782351"/>
    <lineage>
        <taxon>Bacteria</taxon>
        <taxon>Pseudomonadati</taxon>
        <taxon>Bacteroidota</taxon>
        <taxon>Cytophagia</taxon>
        <taxon>Cytophagales</taxon>
        <taxon>Chryseotaleaceae</taxon>
        <taxon>Chryseosolibacter</taxon>
    </lineage>
</organism>
<dbReference type="InterPro" id="IPR018490">
    <property type="entry name" value="cNMP-bd_dom_sf"/>
</dbReference>